<dbReference type="AlphaFoldDB" id="A0A1H0HL61"/>
<name>A0A1H0HL61_9GAMM</name>
<reference evidence="2" key="1">
    <citation type="submission" date="2016-10" db="EMBL/GenBank/DDBJ databases">
        <authorList>
            <person name="Varghese N."/>
            <person name="Submissions S."/>
        </authorList>
    </citation>
    <scope>NUCLEOTIDE SEQUENCE [LARGE SCALE GENOMIC DNA]</scope>
    <source>
        <strain evidence="2">CGMCC 1.6444</strain>
    </source>
</reference>
<protein>
    <submittedName>
        <fullName evidence="1">Uncharacterized protein</fullName>
    </submittedName>
</protein>
<sequence>MTDHHSTITPDAAELVHYLRGYVERYQRQHGRPPAGVVLGRAEWEALGRPEMAAGVRIKPSA</sequence>
<dbReference type="EMBL" id="FNIV01000004">
    <property type="protein sequence ID" value="SDO19949.1"/>
    <property type="molecule type" value="Genomic_DNA"/>
</dbReference>
<keyword evidence="2" id="KW-1185">Reference proteome</keyword>
<evidence type="ECO:0000313" key="2">
    <source>
        <dbReference type="Proteomes" id="UP000199075"/>
    </source>
</evidence>
<organism evidence="1 2">
    <name type="scientific">Halomonas shengliensis</name>
    <dbReference type="NCBI Taxonomy" id="419597"/>
    <lineage>
        <taxon>Bacteria</taxon>
        <taxon>Pseudomonadati</taxon>
        <taxon>Pseudomonadota</taxon>
        <taxon>Gammaproteobacteria</taxon>
        <taxon>Oceanospirillales</taxon>
        <taxon>Halomonadaceae</taxon>
        <taxon>Halomonas</taxon>
    </lineage>
</organism>
<dbReference type="Proteomes" id="UP000199075">
    <property type="component" value="Unassembled WGS sequence"/>
</dbReference>
<evidence type="ECO:0000313" key="1">
    <source>
        <dbReference type="EMBL" id="SDO19949.1"/>
    </source>
</evidence>
<accession>A0A1H0HL61</accession>
<proteinExistence type="predicted"/>
<gene>
    <name evidence="1" type="ORF">SAMN04487957_104216</name>
</gene>